<dbReference type="Proteomes" id="UP000516437">
    <property type="component" value="Chromosome 6"/>
</dbReference>
<dbReference type="EMBL" id="RXIC02000024">
    <property type="protein sequence ID" value="KAB1209330.1"/>
    <property type="molecule type" value="Genomic_DNA"/>
</dbReference>
<comment type="caution">
    <text evidence="1">The sequence shown here is derived from an EMBL/GenBank/DDBJ whole genome shotgun (WGS) entry which is preliminary data.</text>
</comment>
<gene>
    <name evidence="1" type="ORF">CJ030_MR6G016567</name>
</gene>
<organism evidence="1 2">
    <name type="scientific">Morella rubra</name>
    <name type="common">Chinese bayberry</name>
    <dbReference type="NCBI Taxonomy" id="262757"/>
    <lineage>
        <taxon>Eukaryota</taxon>
        <taxon>Viridiplantae</taxon>
        <taxon>Streptophyta</taxon>
        <taxon>Embryophyta</taxon>
        <taxon>Tracheophyta</taxon>
        <taxon>Spermatophyta</taxon>
        <taxon>Magnoliopsida</taxon>
        <taxon>eudicotyledons</taxon>
        <taxon>Gunneridae</taxon>
        <taxon>Pentapetalae</taxon>
        <taxon>rosids</taxon>
        <taxon>fabids</taxon>
        <taxon>Fagales</taxon>
        <taxon>Myricaceae</taxon>
        <taxon>Morella</taxon>
    </lineage>
</organism>
<proteinExistence type="predicted"/>
<keyword evidence="2" id="KW-1185">Reference proteome</keyword>
<reference evidence="1 2" key="1">
    <citation type="journal article" date="2019" name="Plant Biotechnol. J.">
        <title>The red bayberry genome and genetic basis of sex determination.</title>
        <authorList>
            <person name="Jia H.M."/>
            <person name="Jia H.J."/>
            <person name="Cai Q.L."/>
            <person name="Wang Y."/>
            <person name="Zhao H.B."/>
            <person name="Yang W.F."/>
            <person name="Wang G.Y."/>
            <person name="Li Y.H."/>
            <person name="Zhan D.L."/>
            <person name="Shen Y.T."/>
            <person name="Niu Q.F."/>
            <person name="Chang L."/>
            <person name="Qiu J."/>
            <person name="Zhao L."/>
            <person name="Xie H.B."/>
            <person name="Fu W.Y."/>
            <person name="Jin J."/>
            <person name="Li X.W."/>
            <person name="Jiao Y."/>
            <person name="Zhou C.C."/>
            <person name="Tu T."/>
            <person name="Chai C.Y."/>
            <person name="Gao J.L."/>
            <person name="Fan L.J."/>
            <person name="van de Weg E."/>
            <person name="Wang J.Y."/>
            <person name="Gao Z.S."/>
        </authorList>
    </citation>
    <scope>NUCLEOTIDE SEQUENCE [LARGE SCALE GENOMIC DNA]</scope>
    <source>
        <tissue evidence="1">Leaves</tissue>
    </source>
</reference>
<dbReference type="PANTHER" id="PTHR34996:SF3">
    <property type="entry name" value="OS06G0327400 PROTEIN"/>
    <property type="match status" value="1"/>
</dbReference>
<protein>
    <submittedName>
        <fullName evidence="1">Uncharacterized protein</fullName>
    </submittedName>
</protein>
<sequence length="122" mass="14424">MGYTNYKRISGQRRRPWRGFRLQKKRFSVLRVRFLYFLGFYRRWKFSCGEALRSLLKKGIRRKRNIINSKINQNCSQEGMESCSWRAYNPSSSFYSEAISDCLEFIKLSAVAVDGNSVADRN</sequence>
<name>A0A6A1VE00_9ROSI</name>
<evidence type="ECO:0000313" key="2">
    <source>
        <dbReference type="Proteomes" id="UP000516437"/>
    </source>
</evidence>
<evidence type="ECO:0000313" key="1">
    <source>
        <dbReference type="EMBL" id="KAB1209330.1"/>
    </source>
</evidence>
<accession>A0A6A1VE00</accession>
<dbReference type="OrthoDB" id="1716893at2759"/>
<dbReference type="PANTHER" id="PTHR34996">
    <property type="entry name" value="OS06G0327400 PROTEIN"/>
    <property type="match status" value="1"/>
</dbReference>
<dbReference type="AlphaFoldDB" id="A0A6A1VE00"/>